<protein>
    <submittedName>
        <fullName evidence="2">Zinc metalloproteinase</fullName>
    </submittedName>
</protein>
<evidence type="ECO:0000313" key="1">
    <source>
        <dbReference type="Proteomes" id="UP000887580"/>
    </source>
</evidence>
<sequence>MLLKICFINFLSLIFCYHIPLKGYDAKKKEFIDHEPIFTLNNDNIVEGDILLPKNVVRRPKRQALYYIRKWNTSKTISYTLSNQFGDEDKNIIRTATNLYNAFTCVKFEENGTNLPIINVVKRGGCYSTIGPLWSYKSQLLSLDDHCLTDFVTSLHEFAHALGIFHEHSRHDRDKFIKVYPENTMDEQSHNFDKISQNGSHIFSEYDYDSYMHYNDRAFSDAWSKTIDALDKKYQRTMGQSMSPSASVFKVVNDFYECHKRCENSTIKCLNEGYPNPNNCDACNCPEGFGGRFCEERAKSIVANCGGDFNAPKGEQIEIKLKSVRMICSTACAYNNLMLNTGKSWLSNSVRFCCLSDVQKYSNFTSFSNLAVLSLNSRKQSVYFALDYKIKEKK</sequence>
<reference evidence="2" key="1">
    <citation type="submission" date="2022-11" db="UniProtKB">
        <authorList>
            <consortium name="WormBaseParasite"/>
        </authorList>
    </citation>
    <scope>IDENTIFICATION</scope>
</reference>
<dbReference type="Proteomes" id="UP000887580">
    <property type="component" value="Unplaced"/>
</dbReference>
<dbReference type="WBParaSite" id="PS1159_v2.g22343.t1">
    <property type="protein sequence ID" value="PS1159_v2.g22343.t1"/>
    <property type="gene ID" value="PS1159_v2.g22343"/>
</dbReference>
<evidence type="ECO:0000313" key="2">
    <source>
        <dbReference type="WBParaSite" id="PS1159_v2.g22343.t1"/>
    </source>
</evidence>
<accession>A0AC35G0P4</accession>
<name>A0AC35G0P4_9BILA</name>
<proteinExistence type="predicted"/>
<organism evidence="1 2">
    <name type="scientific">Panagrolaimus sp. PS1159</name>
    <dbReference type="NCBI Taxonomy" id="55785"/>
    <lineage>
        <taxon>Eukaryota</taxon>
        <taxon>Metazoa</taxon>
        <taxon>Ecdysozoa</taxon>
        <taxon>Nematoda</taxon>
        <taxon>Chromadorea</taxon>
        <taxon>Rhabditida</taxon>
        <taxon>Tylenchina</taxon>
        <taxon>Panagrolaimomorpha</taxon>
        <taxon>Panagrolaimoidea</taxon>
        <taxon>Panagrolaimidae</taxon>
        <taxon>Panagrolaimus</taxon>
    </lineage>
</organism>